<evidence type="ECO:0000256" key="1">
    <source>
        <dbReference type="ARBA" id="ARBA00005384"/>
    </source>
</evidence>
<evidence type="ECO:0000313" key="8">
    <source>
        <dbReference type="EMBL" id="SDB01988.1"/>
    </source>
</evidence>
<dbReference type="SUPFAM" id="SSF46785">
    <property type="entry name" value="Winged helix' DNA-binding domain"/>
    <property type="match status" value="1"/>
</dbReference>
<dbReference type="InterPro" id="IPR004838">
    <property type="entry name" value="NHTrfase_class1_PyrdxlP-BS"/>
</dbReference>
<reference evidence="8 9" key="1">
    <citation type="submission" date="2016-10" db="EMBL/GenBank/DDBJ databases">
        <authorList>
            <person name="de Groot N.N."/>
        </authorList>
    </citation>
    <scope>NUCLEOTIDE SEQUENCE [LARGE SCALE GENOMIC DNA]</scope>
    <source>
        <strain evidence="8 9">ATCC 35022</strain>
    </source>
</reference>
<dbReference type="PANTHER" id="PTHR46577:SF2">
    <property type="entry name" value="TRANSCRIPTIONAL REGULATORY PROTEIN"/>
    <property type="match status" value="1"/>
</dbReference>
<evidence type="ECO:0000256" key="4">
    <source>
        <dbReference type="ARBA" id="ARBA00023125"/>
    </source>
</evidence>
<dbReference type="PANTHER" id="PTHR46577">
    <property type="entry name" value="HTH-TYPE TRANSCRIPTIONAL REGULATORY PROTEIN GABR"/>
    <property type="match status" value="1"/>
</dbReference>
<evidence type="ECO:0000256" key="5">
    <source>
        <dbReference type="ARBA" id="ARBA00023163"/>
    </source>
</evidence>
<keyword evidence="8" id="KW-0032">Aminotransferase</keyword>
<dbReference type="Gene3D" id="3.90.1150.10">
    <property type="entry name" value="Aspartate Aminotransferase, domain 1"/>
    <property type="match status" value="1"/>
</dbReference>
<keyword evidence="2" id="KW-0663">Pyridoxal phosphate</keyword>
<dbReference type="AlphaFoldDB" id="A0A1G6A0J0"/>
<evidence type="ECO:0000256" key="2">
    <source>
        <dbReference type="ARBA" id="ARBA00022898"/>
    </source>
</evidence>
<sequence length="918" mass="100418">MSGDTSGGTRVAMVMAAIRRRIAGRSLTPGDKLPSIRSCAATMQVSASTVVEAYDRLVAEGIIRSRPGSGFYVASQTAPLALSEVGPKRDRAIDPFWVSRQSLEAGSTDLMPGCGWLPPSWLPEDAMRRALRTVSRGDVSTLADYGTPLGLPPLRQLIARRMADHGIDASPDQIMLAESGTQALDLLCRLLLEPGDTVLVDDPCYFNFHALLRAHRARLVSVAYTPSGPDVEHFAQVLDTHRPRLYITNSAVHNPTGATLSPVTAHRVLKLAEQFGLTIVEDDILADFEHAPASRLAAFDGLDRVIHIGSFSKTLSASARCGFIATRPDWIEGLTDLKIATSFGGGRLTAELVFNILRDPSYRKYIEALRVRLSRAMGEVIGRLKSVGIEPWLEPQAGMFLWAKLPDGIDAAAVARKALSRDVVLAPGNAFSLSQSAIADSCASTFRNPATTASSRSCDRQSTGRHDRTLDHCAIRRRRETAPFPFDPRRIGGSIPPREDTSSAQAPDGASCNAPSRGSTIGEFPMSEVSKRVAAADAAFRPIADFYFRSRYADRRFAEGISDFTFGNPHEMPLDGIVDALRDRAMPHDKNWFAYKTSEDEPRAFLAERMSAELGLAFEPEDIALTPGAFAALSVAMRLVLDAGDEAIFSEPAWFCYEPMLEAANAVSKKVMLTPGTFDLDLDAIDAAITPKTRMVIVNTPHNPTGRIYDRETLAALADLLDRASARINRRIFLISDEPYRRLRFDDRDFVSPAAVYPWTFIVYSYGKVLLAPGQRLGYLAASPLMPRADRDTLREAFFPAQMALGWVFPNALMQYAIPDLEGLTIDTAALARRRDTLMATLKASGYDVVTPEGTFYLFSRWPAGGINDPWNALADRDVFVMPGSILNAPDHFRISLTASDAMVERSLPAFREVAQSG</sequence>
<keyword evidence="4 8" id="KW-0238">DNA-binding</keyword>
<dbReference type="CDD" id="cd07377">
    <property type="entry name" value="WHTH_GntR"/>
    <property type="match status" value="1"/>
</dbReference>
<dbReference type="SUPFAM" id="SSF53383">
    <property type="entry name" value="PLP-dependent transferases"/>
    <property type="match status" value="2"/>
</dbReference>
<dbReference type="InterPro" id="IPR036388">
    <property type="entry name" value="WH-like_DNA-bd_sf"/>
</dbReference>
<dbReference type="STRING" id="665467.SAMN02982931_00011"/>
<dbReference type="InterPro" id="IPR051446">
    <property type="entry name" value="HTH_trans_reg/aminotransferase"/>
</dbReference>
<keyword evidence="9" id="KW-1185">Reference proteome</keyword>
<name>A0A1G6A0J0_9HYPH</name>
<keyword evidence="5" id="KW-0804">Transcription</keyword>
<comment type="similarity">
    <text evidence="1">In the C-terminal section; belongs to the class-I pyridoxal-phosphate-dependent aminotransferase family.</text>
</comment>
<dbReference type="InterPro" id="IPR015424">
    <property type="entry name" value="PyrdxlP-dep_Trfase"/>
</dbReference>
<dbReference type="Gene3D" id="1.10.10.10">
    <property type="entry name" value="Winged helix-like DNA-binding domain superfamily/Winged helix DNA-binding domain"/>
    <property type="match status" value="1"/>
</dbReference>
<evidence type="ECO:0000256" key="6">
    <source>
        <dbReference type="SAM" id="MobiDB-lite"/>
    </source>
</evidence>
<feature type="domain" description="HTH gntR-type" evidence="7">
    <location>
        <begin position="8"/>
        <end position="76"/>
    </location>
</feature>
<dbReference type="EMBL" id="FMXQ01000001">
    <property type="protein sequence ID" value="SDB01988.1"/>
    <property type="molecule type" value="Genomic_DNA"/>
</dbReference>
<dbReference type="Proteomes" id="UP000199071">
    <property type="component" value="Unassembled WGS sequence"/>
</dbReference>
<dbReference type="PROSITE" id="PS00105">
    <property type="entry name" value="AA_TRANSFER_CLASS_1"/>
    <property type="match status" value="1"/>
</dbReference>
<dbReference type="InterPro" id="IPR015421">
    <property type="entry name" value="PyrdxlP-dep_Trfase_major"/>
</dbReference>
<organism evidence="8 9">
    <name type="scientific">Bauldia litoralis</name>
    <dbReference type="NCBI Taxonomy" id="665467"/>
    <lineage>
        <taxon>Bacteria</taxon>
        <taxon>Pseudomonadati</taxon>
        <taxon>Pseudomonadota</taxon>
        <taxon>Alphaproteobacteria</taxon>
        <taxon>Hyphomicrobiales</taxon>
        <taxon>Kaistiaceae</taxon>
        <taxon>Bauldia</taxon>
    </lineage>
</organism>
<dbReference type="CDD" id="cd00609">
    <property type="entry name" value="AAT_like"/>
    <property type="match status" value="2"/>
</dbReference>
<evidence type="ECO:0000256" key="3">
    <source>
        <dbReference type="ARBA" id="ARBA00023015"/>
    </source>
</evidence>
<dbReference type="SMART" id="SM00345">
    <property type="entry name" value="HTH_GNTR"/>
    <property type="match status" value="1"/>
</dbReference>
<dbReference type="PROSITE" id="PS50949">
    <property type="entry name" value="HTH_GNTR"/>
    <property type="match status" value="1"/>
</dbReference>
<dbReference type="InterPro" id="IPR000524">
    <property type="entry name" value="Tscrpt_reg_HTH_GntR"/>
</dbReference>
<keyword evidence="3" id="KW-0805">Transcription regulation</keyword>
<dbReference type="GO" id="GO:0030170">
    <property type="term" value="F:pyridoxal phosphate binding"/>
    <property type="evidence" value="ECO:0007669"/>
    <property type="project" value="InterPro"/>
</dbReference>
<evidence type="ECO:0000259" key="7">
    <source>
        <dbReference type="PROSITE" id="PS50949"/>
    </source>
</evidence>
<gene>
    <name evidence="8" type="ORF">SAMN02982931_00011</name>
</gene>
<proteinExistence type="inferred from homology"/>
<keyword evidence="8" id="KW-0808">Transferase</keyword>
<dbReference type="Gene3D" id="3.40.640.10">
    <property type="entry name" value="Type I PLP-dependent aspartate aminotransferase-like (Major domain)"/>
    <property type="match status" value="2"/>
</dbReference>
<evidence type="ECO:0000313" key="9">
    <source>
        <dbReference type="Proteomes" id="UP000199071"/>
    </source>
</evidence>
<protein>
    <submittedName>
        <fullName evidence="8">DNA-binding transcriptional regulator, MocR family, contains an aminotransferase domain</fullName>
    </submittedName>
</protein>
<dbReference type="GO" id="GO:0008483">
    <property type="term" value="F:transaminase activity"/>
    <property type="evidence" value="ECO:0007669"/>
    <property type="project" value="UniProtKB-KW"/>
</dbReference>
<dbReference type="Pfam" id="PF00392">
    <property type="entry name" value="GntR"/>
    <property type="match status" value="1"/>
</dbReference>
<dbReference type="GO" id="GO:0003677">
    <property type="term" value="F:DNA binding"/>
    <property type="evidence" value="ECO:0007669"/>
    <property type="project" value="UniProtKB-KW"/>
</dbReference>
<feature type="region of interest" description="Disordered" evidence="6">
    <location>
        <begin position="483"/>
        <end position="519"/>
    </location>
</feature>
<dbReference type="Pfam" id="PF00155">
    <property type="entry name" value="Aminotran_1_2"/>
    <property type="match status" value="2"/>
</dbReference>
<dbReference type="InterPro" id="IPR036390">
    <property type="entry name" value="WH_DNA-bd_sf"/>
</dbReference>
<dbReference type="InterPro" id="IPR004839">
    <property type="entry name" value="Aminotransferase_I/II_large"/>
</dbReference>
<dbReference type="GO" id="GO:0003700">
    <property type="term" value="F:DNA-binding transcription factor activity"/>
    <property type="evidence" value="ECO:0007669"/>
    <property type="project" value="InterPro"/>
</dbReference>
<dbReference type="InterPro" id="IPR015422">
    <property type="entry name" value="PyrdxlP-dep_Trfase_small"/>
</dbReference>
<accession>A0A1G6A0J0</accession>